<organism evidence="5 6">
    <name type="scientific">Strongylocentrotus purpuratus</name>
    <name type="common">Purple sea urchin</name>
    <dbReference type="NCBI Taxonomy" id="7668"/>
    <lineage>
        <taxon>Eukaryota</taxon>
        <taxon>Metazoa</taxon>
        <taxon>Echinodermata</taxon>
        <taxon>Eleutherozoa</taxon>
        <taxon>Echinozoa</taxon>
        <taxon>Echinoidea</taxon>
        <taxon>Euechinoidea</taxon>
        <taxon>Echinacea</taxon>
        <taxon>Camarodonta</taxon>
        <taxon>Echinidea</taxon>
        <taxon>Strongylocentrotidae</taxon>
        <taxon>Strongylocentrotus</taxon>
    </lineage>
</organism>
<dbReference type="InParanoid" id="A0A7M7HMI5"/>
<reference evidence="5" key="2">
    <citation type="submission" date="2021-01" db="UniProtKB">
        <authorList>
            <consortium name="EnsemblMetazoa"/>
        </authorList>
    </citation>
    <scope>IDENTIFICATION</scope>
</reference>
<evidence type="ECO:0000256" key="3">
    <source>
        <dbReference type="ARBA" id="ARBA00032899"/>
    </source>
</evidence>
<dbReference type="FunFam" id="3.30.70.100:FF:000027">
    <property type="entry name" value="Copper chaperone for superoxide dismutase"/>
    <property type="match status" value="1"/>
</dbReference>
<protein>
    <recommendedName>
        <fullName evidence="3">Superoxide dismutase copper chaperone</fullName>
    </recommendedName>
</protein>
<proteinExistence type="inferred from homology"/>
<evidence type="ECO:0000256" key="1">
    <source>
        <dbReference type="ARBA" id="ARBA00001973"/>
    </source>
</evidence>
<dbReference type="SUPFAM" id="SSF49329">
    <property type="entry name" value="Cu,Zn superoxide dismutase-like"/>
    <property type="match status" value="1"/>
</dbReference>
<dbReference type="AlphaFoldDB" id="A0A7M7HMI5"/>
<name>A0A7M7HMI5_STRPU</name>
<evidence type="ECO:0000313" key="6">
    <source>
        <dbReference type="Proteomes" id="UP000007110"/>
    </source>
</evidence>
<accession>A0A7M7HMI5</accession>
<dbReference type="Gene3D" id="2.60.40.200">
    <property type="entry name" value="Superoxide dismutase, copper/zinc binding domain"/>
    <property type="match status" value="1"/>
</dbReference>
<dbReference type="CDD" id="cd00371">
    <property type="entry name" value="HMA"/>
    <property type="match status" value="1"/>
</dbReference>
<dbReference type="EnsemblMetazoa" id="XM_011675742">
    <property type="protein sequence ID" value="XP_011674044"/>
    <property type="gene ID" value="LOC585725"/>
</dbReference>
<feature type="domain" description="HMA" evidence="4">
    <location>
        <begin position="4"/>
        <end position="67"/>
    </location>
</feature>
<dbReference type="PANTHER" id="PTHR10003">
    <property type="entry name" value="SUPEROXIDE DISMUTASE CU-ZN -RELATED"/>
    <property type="match status" value="1"/>
</dbReference>
<evidence type="ECO:0000313" key="5">
    <source>
        <dbReference type="EnsemblMetazoa" id="XP_011674044"/>
    </source>
</evidence>
<dbReference type="CTD" id="9973"/>
<reference evidence="6" key="1">
    <citation type="submission" date="2015-02" db="EMBL/GenBank/DDBJ databases">
        <title>Genome sequencing for Strongylocentrotus purpuratus.</title>
        <authorList>
            <person name="Murali S."/>
            <person name="Liu Y."/>
            <person name="Vee V."/>
            <person name="English A."/>
            <person name="Wang M."/>
            <person name="Skinner E."/>
            <person name="Han Y."/>
            <person name="Muzny D.M."/>
            <person name="Worley K.C."/>
            <person name="Gibbs R.A."/>
        </authorList>
    </citation>
    <scope>NUCLEOTIDE SEQUENCE</scope>
</reference>
<dbReference type="PROSITE" id="PS50846">
    <property type="entry name" value="HMA_2"/>
    <property type="match status" value="1"/>
</dbReference>
<dbReference type="GO" id="GO:0016532">
    <property type="term" value="F:superoxide dismutase copper chaperone activity"/>
    <property type="evidence" value="ECO:0000318"/>
    <property type="project" value="GO_Central"/>
</dbReference>
<dbReference type="InterPro" id="IPR036423">
    <property type="entry name" value="SOD-like_Cu/Zn_dom_sf"/>
</dbReference>
<dbReference type="Pfam" id="PF00403">
    <property type="entry name" value="HMA"/>
    <property type="match status" value="1"/>
</dbReference>
<evidence type="ECO:0000259" key="4">
    <source>
        <dbReference type="PROSITE" id="PS50846"/>
    </source>
</evidence>
<dbReference type="RefSeq" id="XP_011674044.2">
    <property type="nucleotide sequence ID" value="XM_011675742.2"/>
</dbReference>
<dbReference type="Proteomes" id="UP000007110">
    <property type="component" value="Unassembled WGS sequence"/>
</dbReference>
<dbReference type="InterPro" id="IPR036163">
    <property type="entry name" value="HMA_dom_sf"/>
</dbReference>
<dbReference type="FunFam" id="2.60.40.200:FF:000006">
    <property type="entry name" value="Copper chaperone for superoxide dismutase"/>
    <property type="match status" value="1"/>
</dbReference>
<dbReference type="GO" id="GO:0005507">
    <property type="term" value="F:copper ion binding"/>
    <property type="evidence" value="ECO:0000318"/>
    <property type="project" value="GO_Central"/>
</dbReference>
<dbReference type="SUPFAM" id="SSF55008">
    <property type="entry name" value="HMA, heavy metal-associated domain"/>
    <property type="match status" value="1"/>
</dbReference>
<dbReference type="OMA" id="KNVWEER"/>
<evidence type="ECO:0000256" key="2">
    <source>
        <dbReference type="ARBA" id="ARBA00025798"/>
    </source>
</evidence>
<dbReference type="GeneID" id="585725"/>
<dbReference type="Gene3D" id="3.30.70.100">
    <property type="match status" value="1"/>
</dbReference>
<comment type="similarity">
    <text evidence="2">In the C-terminal section; belongs to the Cu-Zn superoxide dismutase family.</text>
</comment>
<dbReference type="InterPro" id="IPR006121">
    <property type="entry name" value="HMA_dom"/>
</dbReference>
<dbReference type="InterPro" id="IPR001424">
    <property type="entry name" value="SOD_Cu_Zn_dom"/>
</dbReference>
<dbReference type="GO" id="GO:0019430">
    <property type="term" value="P:removal of superoxide radicals"/>
    <property type="evidence" value="ECO:0000318"/>
    <property type="project" value="GO_Central"/>
</dbReference>
<dbReference type="OrthoDB" id="666972at2759"/>
<dbReference type="InterPro" id="IPR024134">
    <property type="entry name" value="SOD_Cu/Zn_/chaperone"/>
</dbReference>
<keyword evidence="6" id="KW-1185">Reference proteome</keyword>
<dbReference type="Pfam" id="PF00080">
    <property type="entry name" value="Sod_Cu"/>
    <property type="match status" value="1"/>
</dbReference>
<comment type="cofactor">
    <cofactor evidence="1">
        <name>Cu(2+)</name>
        <dbReference type="ChEBI" id="CHEBI:29036"/>
    </cofactor>
</comment>
<dbReference type="KEGG" id="spu:585725"/>
<sequence length="262" mass="27463">MATPSQMEFAVQMTCNSCVEAIQKSLDGIEGIQGVDINLSKEQVVVTTVLPTSRVIELLESTGRRAVLKGQGSNETGAHLGAAVAMLETGDPVKGVVRLLQVAQETCIIDGTIDGLSPGEHSLRVHQYGDISDGCASCGNVFDARGFLHGEKAGKEKAAGDLGVIVAGDNGRSTFRMENGQVKVWDVIGRSMVVGAGSDVTAEIGAKFGLGIACGIIARSAGLFENTKKICACDGITLWDERNVPIAGKERSEYARKKAGKL</sequence>